<proteinExistence type="predicted"/>
<sequence length="210" mass="21642">MNKKLSTVVAAATLSAGVLLASVGVGDAHAWVHSVGHAGSGQIVAGKIVISYHNSLTRDIHCAYTIGTAETSSALHQAADKVNSAFQKLDADDEDGYRQDFTAGWGLIAEQHVSGKLLHLGDVSVSPTVITPGKTETVTFTPEGPIAAQYAGLVQCQELDTANGNPAPSDRTTRVKYDQDLGAFDITAAPSGGGNGDTSGAWGSLEDLLP</sequence>
<name>A0A7K3LP94_9ACTN</name>
<feature type="region of interest" description="Disordered" evidence="1">
    <location>
        <begin position="186"/>
        <end position="210"/>
    </location>
</feature>
<dbReference type="RefSeq" id="WP_059037192.1">
    <property type="nucleotide sequence ID" value="NZ_JAADZU010000029.1"/>
</dbReference>
<reference evidence="3 4" key="1">
    <citation type="submission" date="2020-01" db="EMBL/GenBank/DDBJ databases">
        <title>Investigation of new actinobacteria for the biodesulphurisation of diesel fuel.</title>
        <authorList>
            <person name="Athi Narayanan S.M."/>
        </authorList>
    </citation>
    <scope>NUCLEOTIDE SEQUENCE [LARGE SCALE GENOMIC DNA]</scope>
    <source>
        <strain evidence="3 4">213E</strain>
    </source>
</reference>
<accession>A0A7K3LP94</accession>
<protein>
    <submittedName>
        <fullName evidence="3">Uncharacterized protein</fullName>
    </submittedName>
</protein>
<evidence type="ECO:0000313" key="3">
    <source>
        <dbReference type="EMBL" id="NDK90053.1"/>
    </source>
</evidence>
<feature type="chain" id="PRO_5039680473" evidence="2">
    <location>
        <begin position="22"/>
        <end position="210"/>
    </location>
</feature>
<comment type="caution">
    <text evidence="3">The sequence shown here is derived from an EMBL/GenBank/DDBJ whole genome shotgun (WGS) entry which is preliminary data.</text>
</comment>
<dbReference type="AlphaFoldDB" id="A0A7K3LP94"/>
<evidence type="ECO:0000313" key="4">
    <source>
        <dbReference type="Proteomes" id="UP000466307"/>
    </source>
</evidence>
<feature type="signal peptide" evidence="2">
    <location>
        <begin position="1"/>
        <end position="21"/>
    </location>
</feature>
<dbReference type="EMBL" id="JAADZU010000029">
    <property type="protein sequence ID" value="NDK90053.1"/>
    <property type="molecule type" value="Genomic_DNA"/>
</dbReference>
<dbReference type="Proteomes" id="UP000466307">
    <property type="component" value="Unassembled WGS sequence"/>
</dbReference>
<gene>
    <name evidence="3" type="ORF">GYA93_10735</name>
</gene>
<organism evidence="3 4">
    <name type="scientific">Gordonia desulfuricans</name>
    <dbReference type="NCBI Taxonomy" id="89051"/>
    <lineage>
        <taxon>Bacteria</taxon>
        <taxon>Bacillati</taxon>
        <taxon>Actinomycetota</taxon>
        <taxon>Actinomycetes</taxon>
        <taxon>Mycobacteriales</taxon>
        <taxon>Gordoniaceae</taxon>
        <taxon>Gordonia</taxon>
    </lineage>
</organism>
<keyword evidence="2" id="KW-0732">Signal</keyword>
<evidence type="ECO:0000256" key="1">
    <source>
        <dbReference type="SAM" id="MobiDB-lite"/>
    </source>
</evidence>
<keyword evidence="4" id="KW-1185">Reference proteome</keyword>
<evidence type="ECO:0000256" key="2">
    <source>
        <dbReference type="SAM" id="SignalP"/>
    </source>
</evidence>